<dbReference type="PANTHER" id="PTHR43267">
    <property type="entry name" value="TRNA THREONYLCARBAMOYLADENOSINE DEHYDRATASE"/>
    <property type="match status" value="1"/>
</dbReference>
<dbReference type="KEGG" id="alus:STSP2_02472"/>
<dbReference type="STRING" id="1936003.STSP2_02472"/>
<dbReference type="InterPro" id="IPR045886">
    <property type="entry name" value="ThiF/MoeB/HesA"/>
</dbReference>
<reference evidence="4" key="1">
    <citation type="submission" date="2017-02" db="EMBL/GenBank/DDBJ databases">
        <title>Comparative genomics and description of representatives of a novel lineage of planctomycetes thriving in anoxic sediments.</title>
        <authorList>
            <person name="Spring S."/>
            <person name="Bunk B."/>
            <person name="Sproer C."/>
        </authorList>
    </citation>
    <scope>NUCLEOTIDE SEQUENCE [LARGE SCALE GENOMIC DNA]</scope>
    <source>
        <strain evidence="4">ST-NAGAB-D1</strain>
    </source>
</reference>
<evidence type="ECO:0000313" key="4">
    <source>
        <dbReference type="Proteomes" id="UP000189674"/>
    </source>
</evidence>
<dbReference type="Gene3D" id="3.40.50.720">
    <property type="entry name" value="NAD(P)-binding Rossmann-like Domain"/>
    <property type="match status" value="1"/>
</dbReference>
<dbReference type="Pfam" id="PF00899">
    <property type="entry name" value="ThiF"/>
    <property type="match status" value="1"/>
</dbReference>
<dbReference type="NCBIfam" id="TIGR02354">
    <property type="entry name" value="thiF_fam2"/>
    <property type="match status" value="1"/>
</dbReference>
<name>A0A1U9NMZ6_9BACT</name>
<dbReference type="SUPFAM" id="SSF69572">
    <property type="entry name" value="Activating enzymes of the ubiquitin-like proteins"/>
    <property type="match status" value="1"/>
</dbReference>
<keyword evidence="3" id="KW-0548">Nucleotidyltransferase</keyword>
<gene>
    <name evidence="3" type="primary">moeB_1</name>
    <name evidence="3" type="ORF">STSP2_02472</name>
</gene>
<evidence type="ECO:0000313" key="3">
    <source>
        <dbReference type="EMBL" id="AQT69283.1"/>
    </source>
</evidence>
<protein>
    <submittedName>
        <fullName evidence="3">Molybdopterin-synthase adenylyltransferase</fullName>
        <ecNumber evidence="3">2.7.7.80</ecNumber>
    </submittedName>
</protein>
<dbReference type="AlphaFoldDB" id="A0A1U9NMZ6"/>
<dbReference type="InterPro" id="IPR032726">
    <property type="entry name" value="ThiS-like_dom"/>
</dbReference>
<organism evidence="3 4">
    <name type="scientific">Anaerohalosphaera lusitana</name>
    <dbReference type="NCBI Taxonomy" id="1936003"/>
    <lineage>
        <taxon>Bacteria</taxon>
        <taxon>Pseudomonadati</taxon>
        <taxon>Planctomycetota</taxon>
        <taxon>Phycisphaerae</taxon>
        <taxon>Sedimentisphaerales</taxon>
        <taxon>Anaerohalosphaeraceae</taxon>
        <taxon>Anaerohalosphaera</taxon>
    </lineage>
</organism>
<dbReference type="NCBIfam" id="NF006395">
    <property type="entry name" value="PRK08644.1"/>
    <property type="match status" value="1"/>
</dbReference>
<dbReference type="InterPro" id="IPR000594">
    <property type="entry name" value="ThiF_NAD_FAD-bd"/>
</dbReference>
<dbReference type="RefSeq" id="WP_205847887.1">
    <property type="nucleotide sequence ID" value="NZ_CP019791.1"/>
</dbReference>
<dbReference type="SUPFAM" id="SSF54285">
    <property type="entry name" value="MoaD/ThiS"/>
    <property type="match status" value="1"/>
</dbReference>
<dbReference type="GO" id="GO:0008641">
    <property type="term" value="F:ubiquitin-like modifier activating enzyme activity"/>
    <property type="evidence" value="ECO:0007669"/>
    <property type="project" value="InterPro"/>
</dbReference>
<feature type="domain" description="ThiS-like ubiquitin" evidence="2">
    <location>
        <begin position="29"/>
        <end position="84"/>
    </location>
</feature>
<dbReference type="InterPro" id="IPR035985">
    <property type="entry name" value="Ubiquitin-activating_enz"/>
</dbReference>
<dbReference type="EMBL" id="CP019791">
    <property type="protein sequence ID" value="AQT69283.1"/>
    <property type="molecule type" value="Genomic_DNA"/>
</dbReference>
<dbReference type="InterPro" id="IPR012729">
    <property type="entry name" value="ThiF_fam2"/>
</dbReference>
<accession>A0A1U9NMZ6</accession>
<proteinExistence type="predicted"/>
<keyword evidence="4" id="KW-1185">Reference proteome</keyword>
<dbReference type="InterPro" id="IPR016155">
    <property type="entry name" value="Mopterin_synth/thiamin_S_b"/>
</dbReference>
<dbReference type="GO" id="GO:0061504">
    <property type="term" value="P:cyclic threonylcarbamoyladenosine biosynthetic process"/>
    <property type="evidence" value="ECO:0007669"/>
    <property type="project" value="TreeGrafter"/>
</dbReference>
<evidence type="ECO:0000259" key="1">
    <source>
        <dbReference type="Pfam" id="PF00899"/>
    </source>
</evidence>
<dbReference type="Proteomes" id="UP000189674">
    <property type="component" value="Chromosome"/>
</dbReference>
<dbReference type="Pfam" id="PF14453">
    <property type="entry name" value="ThiS-like"/>
    <property type="match status" value="1"/>
</dbReference>
<dbReference type="PANTHER" id="PTHR43267:SF3">
    <property type="entry name" value="THIF PROTEIN"/>
    <property type="match status" value="1"/>
</dbReference>
<dbReference type="GO" id="GO:0061605">
    <property type="term" value="F:molybdopterin-synthase adenylyltransferase activity"/>
    <property type="evidence" value="ECO:0007669"/>
    <property type="project" value="UniProtKB-EC"/>
</dbReference>
<feature type="domain" description="THIF-type NAD/FAD binding fold" evidence="1">
    <location>
        <begin position="104"/>
        <end position="292"/>
    </location>
</feature>
<sequence>MGYRWRVRPETVRLVEYVLFVDGWVISVHIYVNEKQFEVVDRISVQQVREQFKLDADVVIVNGFAVSGDVELREGDRVVLIKRGELPGRRELEGLMVARHTPGVHERVKAATVGIAGLGGLGSAIAIALARVGVGRLVVADFDVVEPSNLNRQQYFVDQIGMTKTEATRENIERINPYVKVISHQGRIEAGNVAEVFGGVDVMCEAFDGADQKAMLCESFTGAFSDTPLVMAAGVAGFERSNTVVTRKLGKNLYLVGDMETGAGLGVGLMSPRVGIAAHHQANAVLRLLLGEEVG</sequence>
<keyword evidence="3" id="KW-0808">Transferase</keyword>
<dbReference type="GO" id="GO:0061503">
    <property type="term" value="F:tRNA threonylcarbamoyladenosine dehydratase"/>
    <property type="evidence" value="ECO:0007669"/>
    <property type="project" value="TreeGrafter"/>
</dbReference>
<evidence type="ECO:0000259" key="2">
    <source>
        <dbReference type="Pfam" id="PF14453"/>
    </source>
</evidence>
<dbReference type="EC" id="2.7.7.80" evidence="3"/>